<evidence type="ECO:0000256" key="1">
    <source>
        <dbReference type="SAM" id="SignalP"/>
    </source>
</evidence>
<dbReference type="Proteomes" id="UP001469553">
    <property type="component" value="Unassembled WGS sequence"/>
</dbReference>
<evidence type="ECO:0000313" key="2">
    <source>
        <dbReference type="EMBL" id="MEQ2307396.1"/>
    </source>
</evidence>
<dbReference type="EMBL" id="JAHRIP010067182">
    <property type="protein sequence ID" value="MEQ2307396.1"/>
    <property type="molecule type" value="Genomic_DNA"/>
</dbReference>
<reference evidence="2 3" key="1">
    <citation type="submission" date="2021-06" db="EMBL/GenBank/DDBJ databases">
        <authorList>
            <person name="Palmer J.M."/>
        </authorList>
    </citation>
    <scope>NUCLEOTIDE SEQUENCE [LARGE SCALE GENOMIC DNA]</scope>
    <source>
        <strain evidence="2 3">AS_MEX2019</strain>
        <tissue evidence="2">Muscle</tissue>
    </source>
</reference>
<comment type="caution">
    <text evidence="2">The sequence shown here is derived from an EMBL/GenBank/DDBJ whole genome shotgun (WGS) entry which is preliminary data.</text>
</comment>
<feature type="signal peptide" evidence="1">
    <location>
        <begin position="1"/>
        <end position="16"/>
    </location>
</feature>
<organism evidence="2 3">
    <name type="scientific">Ameca splendens</name>
    <dbReference type="NCBI Taxonomy" id="208324"/>
    <lineage>
        <taxon>Eukaryota</taxon>
        <taxon>Metazoa</taxon>
        <taxon>Chordata</taxon>
        <taxon>Craniata</taxon>
        <taxon>Vertebrata</taxon>
        <taxon>Euteleostomi</taxon>
        <taxon>Actinopterygii</taxon>
        <taxon>Neopterygii</taxon>
        <taxon>Teleostei</taxon>
        <taxon>Neoteleostei</taxon>
        <taxon>Acanthomorphata</taxon>
        <taxon>Ovalentaria</taxon>
        <taxon>Atherinomorphae</taxon>
        <taxon>Cyprinodontiformes</taxon>
        <taxon>Goodeidae</taxon>
        <taxon>Ameca</taxon>
    </lineage>
</organism>
<keyword evidence="1" id="KW-0732">Signal</keyword>
<name>A0ABV0ZPH9_9TELE</name>
<accession>A0ABV0ZPH9</accession>
<protein>
    <recommendedName>
        <fullName evidence="4">Secreted protein</fullName>
    </recommendedName>
</protein>
<keyword evidence="3" id="KW-1185">Reference proteome</keyword>
<evidence type="ECO:0008006" key="4">
    <source>
        <dbReference type="Google" id="ProtNLM"/>
    </source>
</evidence>
<sequence>MFLLVIKGGAVGLVRGLVITHVKTLCCKAPALCSVSCSGMQSSLLCVRSPLSISHENQPPFSLTHTHTYTLSELSVELNCINKEIGCQNFVVCTANWATLASNLNCIVLASELTN</sequence>
<gene>
    <name evidence="2" type="ORF">AMECASPLE_017782</name>
</gene>
<proteinExistence type="predicted"/>
<evidence type="ECO:0000313" key="3">
    <source>
        <dbReference type="Proteomes" id="UP001469553"/>
    </source>
</evidence>
<feature type="chain" id="PRO_5046160524" description="Secreted protein" evidence="1">
    <location>
        <begin position="17"/>
        <end position="115"/>
    </location>
</feature>